<dbReference type="PANTHER" id="PTHR43649:SF30">
    <property type="entry name" value="ABC TRANSPORTER SUBSTRATE-BINDING PROTEIN"/>
    <property type="match status" value="1"/>
</dbReference>
<dbReference type="Gene3D" id="3.40.190.10">
    <property type="entry name" value="Periplasmic binding protein-like II"/>
    <property type="match status" value="1"/>
</dbReference>
<protein>
    <submittedName>
        <fullName evidence="2">Sugar ABC transporter substrate-binding protein</fullName>
    </submittedName>
</protein>
<dbReference type="EMBL" id="CP108264">
    <property type="protein sequence ID" value="WTU76781.1"/>
    <property type="molecule type" value="Genomic_DNA"/>
</dbReference>
<evidence type="ECO:0000256" key="1">
    <source>
        <dbReference type="SAM" id="SignalP"/>
    </source>
</evidence>
<proteinExistence type="predicted"/>
<feature type="chain" id="PRO_5043547278" evidence="1">
    <location>
        <begin position="33"/>
        <end position="436"/>
    </location>
</feature>
<name>A0AAU2JYA8_9ACTN</name>
<dbReference type="CDD" id="cd13585">
    <property type="entry name" value="PBP2_TMBP_like"/>
    <property type="match status" value="1"/>
</dbReference>
<feature type="signal peptide" evidence="1">
    <location>
        <begin position="1"/>
        <end position="32"/>
    </location>
</feature>
<evidence type="ECO:0000313" key="2">
    <source>
        <dbReference type="EMBL" id="WTU76781.1"/>
    </source>
</evidence>
<dbReference type="Pfam" id="PF01547">
    <property type="entry name" value="SBP_bac_1"/>
    <property type="match status" value="1"/>
</dbReference>
<dbReference type="PROSITE" id="PS51257">
    <property type="entry name" value="PROKAR_LIPOPROTEIN"/>
    <property type="match status" value="1"/>
</dbReference>
<keyword evidence="1" id="KW-0732">Signal</keyword>
<dbReference type="SUPFAM" id="SSF53850">
    <property type="entry name" value="Periplasmic binding protein-like II"/>
    <property type="match status" value="1"/>
</dbReference>
<dbReference type="InterPro" id="IPR006059">
    <property type="entry name" value="SBP"/>
</dbReference>
<organism evidence="2">
    <name type="scientific">Streptomyces sp. NBC_00049</name>
    <dbReference type="NCBI Taxonomy" id="2903617"/>
    <lineage>
        <taxon>Bacteria</taxon>
        <taxon>Bacillati</taxon>
        <taxon>Actinomycetota</taxon>
        <taxon>Actinomycetes</taxon>
        <taxon>Kitasatosporales</taxon>
        <taxon>Streptomycetaceae</taxon>
        <taxon>Streptomyces</taxon>
    </lineage>
</organism>
<dbReference type="AlphaFoldDB" id="A0AAU2JYA8"/>
<sequence>MRRKAVRCARRALSLALPAALLAALLSGCASPDDGTDGVVRLRFQSLAWQKQSVDANKALVAEWNAAHPDVQVQYVQGSWDSVHDQLLTSFEGGEAPDVIHDASDDLADFAYGGYLADLRPLLSDRLKADIPQRSWETTTFGGGVYGVPFLQEPRVLMANSGLLRASGVRIPTPEAPWSWAEFRGAAERLTAEGRYGVAWPLKDPVSATLNLGLSAGGRLFHRAADGKAVIRWGEGDAVVPATIRAQIDADRSASRTTLGMGGSDTLPGFFGGRYAMVPLGFSYRQQIVRQAPPGFAWEVLPPPAGADGPAQGVSPQTLSIARDSPYKEQAARFIDFLLSPANMVRLARGDWMLPTGTQALADPALRTEEHGWATGAALAAGLRPAPAQSVRGYPEWKDKVATPALQEYYSGAIDLAELEERLVEDGNRVLARYQR</sequence>
<gene>
    <name evidence="2" type="ORF">OG327_27540</name>
</gene>
<accession>A0AAU2JYA8</accession>
<dbReference type="PANTHER" id="PTHR43649">
    <property type="entry name" value="ARABINOSE-BINDING PROTEIN-RELATED"/>
    <property type="match status" value="1"/>
</dbReference>
<dbReference type="InterPro" id="IPR050490">
    <property type="entry name" value="Bact_solute-bd_prot1"/>
</dbReference>
<reference evidence="2" key="1">
    <citation type="submission" date="2022-10" db="EMBL/GenBank/DDBJ databases">
        <title>The complete genomes of actinobacterial strains from the NBC collection.</title>
        <authorList>
            <person name="Joergensen T.S."/>
            <person name="Alvarez Arevalo M."/>
            <person name="Sterndorff E.B."/>
            <person name="Faurdal D."/>
            <person name="Vuksanovic O."/>
            <person name="Mourched A.-S."/>
            <person name="Charusanti P."/>
            <person name="Shaw S."/>
            <person name="Blin K."/>
            <person name="Weber T."/>
        </authorList>
    </citation>
    <scope>NUCLEOTIDE SEQUENCE</scope>
    <source>
        <strain evidence="2">NBC_00049</strain>
    </source>
</reference>